<protein>
    <submittedName>
        <fullName evidence="1">Uncharacterized protein</fullName>
    </submittedName>
</protein>
<dbReference type="EMBL" id="JBHSQE010000001">
    <property type="protein sequence ID" value="MFC6145486.1"/>
    <property type="molecule type" value="Genomic_DNA"/>
</dbReference>
<organism evidence="1 2">
    <name type="scientific">Corynebacterium nasicanis</name>
    <dbReference type="NCBI Taxonomy" id="1448267"/>
    <lineage>
        <taxon>Bacteria</taxon>
        <taxon>Bacillati</taxon>
        <taxon>Actinomycetota</taxon>
        <taxon>Actinomycetes</taxon>
        <taxon>Mycobacteriales</taxon>
        <taxon>Corynebacteriaceae</taxon>
        <taxon>Corynebacterium</taxon>
    </lineage>
</organism>
<dbReference type="RefSeq" id="WP_376999184.1">
    <property type="nucleotide sequence ID" value="NZ_JBHSQE010000001.1"/>
</dbReference>
<evidence type="ECO:0000313" key="2">
    <source>
        <dbReference type="Proteomes" id="UP001596244"/>
    </source>
</evidence>
<keyword evidence="2" id="KW-1185">Reference proteome</keyword>
<comment type="caution">
    <text evidence="1">The sequence shown here is derived from an EMBL/GenBank/DDBJ whole genome shotgun (WGS) entry which is preliminary data.</text>
</comment>
<gene>
    <name evidence="1" type="ORF">ACFPUZ_01500</name>
</gene>
<evidence type="ECO:0000313" key="1">
    <source>
        <dbReference type="EMBL" id="MFC6145486.1"/>
    </source>
</evidence>
<sequence>MAQFHYGRMIELVPEGYPGPDPFRIREPLSDDLNWVRTTASGLSSVLESEVHSELEGHRGKSVDELGLWEADLTVTGEQCDDPGLSDADLLVGDGQDRQFQSNCTVRDVAVPRVLEGLVWGTVDHLAQVTSLDVSNLLVVDPRTRI</sequence>
<name>A0ABW1QAA4_9CORY</name>
<dbReference type="Proteomes" id="UP001596244">
    <property type="component" value="Unassembled WGS sequence"/>
</dbReference>
<accession>A0ABW1QAA4</accession>
<proteinExistence type="predicted"/>
<reference evidence="2" key="1">
    <citation type="journal article" date="2019" name="Int. J. Syst. Evol. Microbiol.">
        <title>The Global Catalogue of Microorganisms (GCM) 10K type strain sequencing project: providing services to taxonomists for standard genome sequencing and annotation.</title>
        <authorList>
            <consortium name="The Broad Institute Genomics Platform"/>
            <consortium name="The Broad Institute Genome Sequencing Center for Infectious Disease"/>
            <person name="Wu L."/>
            <person name="Ma J."/>
        </authorList>
    </citation>
    <scope>NUCLEOTIDE SEQUENCE [LARGE SCALE GENOMIC DNA]</scope>
    <source>
        <strain evidence="2">CCUG 51943</strain>
    </source>
</reference>